<reference evidence="1 2" key="1">
    <citation type="submission" date="2018-08" db="EMBL/GenBank/DDBJ databases">
        <title>Recombination of ecologically and evolutionarily significant loci maintains genetic cohesion in the Pseudomonas syringae species complex.</title>
        <authorList>
            <person name="Dillon M."/>
            <person name="Thakur S."/>
            <person name="Almeida R.N.D."/>
            <person name="Weir B.S."/>
            <person name="Guttman D.S."/>
        </authorList>
    </citation>
    <scope>NUCLEOTIDE SEQUENCE [LARGE SCALE GENOMIC DNA]</scope>
    <source>
        <strain evidence="1 2">ICMP 3263</strain>
    </source>
</reference>
<evidence type="ECO:0000313" key="1">
    <source>
        <dbReference type="EMBL" id="RMV45114.1"/>
    </source>
</evidence>
<dbReference type="Proteomes" id="UP000279173">
    <property type="component" value="Unassembled WGS sequence"/>
</dbReference>
<dbReference type="AlphaFoldDB" id="A0A3M6CP10"/>
<gene>
    <name evidence="1" type="ORF">ALP10_00440</name>
</gene>
<organism evidence="1 2">
    <name type="scientific">Pseudomonas syringae pv. helianthi</name>
    <dbReference type="NCBI Taxonomy" id="251654"/>
    <lineage>
        <taxon>Bacteria</taxon>
        <taxon>Pseudomonadati</taxon>
        <taxon>Pseudomonadota</taxon>
        <taxon>Gammaproteobacteria</taxon>
        <taxon>Pseudomonadales</taxon>
        <taxon>Pseudomonadaceae</taxon>
        <taxon>Pseudomonas</taxon>
    </lineage>
</organism>
<proteinExistence type="predicted"/>
<name>A0A3M6CP10_9PSED</name>
<protein>
    <submittedName>
        <fullName evidence="1">Uncharacterized protein</fullName>
    </submittedName>
</protein>
<dbReference type="RefSeq" id="WP_122392416.1">
    <property type="nucleotide sequence ID" value="NZ_RBUT01000135.1"/>
</dbReference>
<sequence length="126" mass="14298">MLTNFQKNRDDLNRMDGKSKEDMHGALRDWMSTANEQHAILWRFAHLVEVLTIEDIPRVQNANLILRQIHDHVVELSKFFGLTPSKNVLDVAVESLASSITDAESYTRQVMKFVPAVMGTTVGKAF</sequence>
<comment type="caution">
    <text evidence="1">The sequence shown here is derived from an EMBL/GenBank/DDBJ whole genome shotgun (WGS) entry which is preliminary data.</text>
</comment>
<accession>A0A3M6CP10</accession>
<dbReference type="EMBL" id="RBUT01000135">
    <property type="protein sequence ID" value="RMV45114.1"/>
    <property type="molecule type" value="Genomic_DNA"/>
</dbReference>
<evidence type="ECO:0000313" key="2">
    <source>
        <dbReference type="Proteomes" id="UP000279173"/>
    </source>
</evidence>